<feature type="transmembrane region" description="Helical" evidence="4">
    <location>
        <begin position="391"/>
        <end position="411"/>
    </location>
</feature>
<dbReference type="GO" id="GO:0022857">
    <property type="term" value="F:transmembrane transporter activity"/>
    <property type="evidence" value="ECO:0007669"/>
    <property type="project" value="InterPro"/>
</dbReference>
<dbReference type="STRING" id="311180.SAMN04488050_11720"/>
<gene>
    <name evidence="5" type="ORF">SAMN04488050_11720</name>
</gene>
<evidence type="ECO:0000313" key="6">
    <source>
        <dbReference type="Proteomes" id="UP000199392"/>
    </source>
</evidence>
<organism evidence="5 6">
    <name type="scientific">Alloyangia pacifica</name>
    <dbReference type="NCBI Taxonomy" id="311180"/>
    <lineage>
        <taxon>Bacteria</taxon>
        <taxon>Pseudomonadati</taxon>
        <taxon>Pseudomonadota</taxon>
        <taxon>Alphaproteobacteria</taxon>
        <taxon>Rhodobacterales</taxon>
        <taxon>Roseobacteraceae</taxon>
        <taxon>Alloyangia</taxon>
    </lineage>
</organism>
<dbReference type="Pfam" id="PF07690">
    <property type="entry name" value="MFS_1"/>
    <property type="match status" value="1"/>
</dbReference>
<feature type="transmembrane region" description="Helical" evidence="4">
    <location>
        <begin position="270"/>
        <end position="288"/>
    </location>
</feature>
<dbReference type="Proteomes" id="UP000199392">
    <property type="component" value="Unassembled WGS sequence"/>
</dbReference>
<dbReference type="InterPro" id="IPR036259">
    <property type="entry name" value="MFS_trans_sf"/>
</dbReference>
<evidence type="ECO:0000256" key="2">
    <source>
        <dbReference type="ARBA" id="ARBA00022989"/>
    </source>
</evidence>
<dbReference type="PANTHER" id="PTHR23526">
    <property type="entry name" value="INTEGRAL MEMBRANE TRANSPORT PROTEIN-RELATED"/>
    <property type="match status" value="1"/>
</dbReference>
<feature type="transmembrane region" description="Helical" evidence="4">
    <location>
        <begin position="122"/>
        <end position="141"/>
    </location>
</feature>
<feature type="transmembrane region" description="Helical" evidence="4">
    <location>
        <begin position="300"/>
        <end position="320"/>
    </location>
</feature>
<keyword evidence="6" id="KW-1185">Reference proteome</keyword>
<dbReference type="SUPFAM" id="SSF103473">
    <property type="entry name" value="MFS general substrate transporter"/>
    <property type="match status" value="1"/>
</dbReference>
<keyword evidence="1 4" id="KW-0812">Transmembrane</keyword>
<dbReference type="InterPro" id="IPR011701">
    <property type="entry name" value="MFS"/>
</dbReference>
<dbReference type="EMBL" id="FOZW01000017">
    <property type="protein sequence ID" value="SFT22979.1"/>
    <property type="molecule type" value="Genomic_DNA"/>
</dbReference>
<name>A0A1I6WAF5_9RHOB</name>
<protein>
    <submittedName>
        <fullName evidence="5">Major Facilitator Superfamily protein</fullName>
    </submittedName>
</protein>
<keyword evidence="2 4" id="KW-1133">Transmembrane helix</keyword>
<reference evidence="6" key="1">
    <citation type="submission" date="2016-10" db="EMBL/GenBank/DDBJ databases">
        <authorList>
            <person name="Varghese N."/>
            <person name="Submissions S."/>
        </authorList>
    </citation>
    <scope>NUCLEOTIDE SEQUENCE [LARGE SCALE GENOMIC DNA]</scope>
    <source>
        <strain evidence="6">DSM 26894</strain>
    </source>
</reference>
<evidence type="ECO:0000256" key="1">
    <source>
        <dbReference type="ARBA" id="ARBA00022692"/>
    </source>
</evidence>
<feature type="transmembrane region" description="Helical" evidence="4">
    <location>
        <begin position="191"/>
        <end position="209"/>
    </location>
</feature>
<dbReference type="AlphaFoldDB" id="A0A1I6WAF5"/>
<dbReference type="OrthoDB" id="1117124at2"/>
<feature type="transmembrane region" description="Helical" evidence="4">
    <location>
        <begin position="326"/>
        <end position="343"/>
    </location>
</feature>
<dbReference type="Gene3D" id="1.20.1250.20">
    <property type="entry name" value="MFS general substrate transporter like domains"/>
    <property type="match status" value="2"/>
</dbReference>
<accession>A0A1I6WAF5</accession>
<evidence type="ECO:0000313" key="5">
    <source>
        <dbReference type="EMBL" id="SFT22979.1"/>
    </source>
</evidence>
<dbReference type="RefSeq" id="WP_092430128.1">
    <property type="nucleotide sequence ID" value="NZ_FNCL01000017.1"/>
</dbReference>
<feature type="transmembrane region" description="Helical" evidence="4">
    <location>
        <begin position="241"/>
        <end position="258"/>
    </location>
</feature>
<evidence type="ECO:0000256" key="3">
    <source>
        <dbReference type="ARBA" id="ARBA00023136"/>
    </source>
</evidence>
<evidence type="ECO:0000256" key="4">
    <source>
        <dbReference type="SAM" id="Phobius"/>
    </source>
</evidence>
<dbReference type="PANTHER" id="PTHR23526:SF2">
    <property type="entry name" value="MAJOR FACILITATOR SUPERFAMILY (MFS) PROFILE DOMAIN-CONTAINING PROTEIN"/>
    <property type="match status" value="1"/>
</dbReference>
<sequence length="423" mass="43518">MTHLDETQIYDTLTEGDDGAPKSEARNGLRHVGSLSMTKLADGLLNPKLVLTWLAQALGAPAAITGLLVPIREAGALLPQLMLAGVVRRSRQRKWIWVAGSVGQGLAAAGMVAVALTLQGMAAGLALCALLAVLALSRAAASVSYKDVLGKTVSKTRRGSITGTAGSVASAGVLVFALLLLSGYLQDVPPVAAAIGVAAALWLGAAALFSTLEEEDSEVEEDAGPIDLSPLRDDPQFRRFIACRGALTVTSLAPPYLVLLENSDGALQKLGAMVLASALAGFVSAWVWGRLADRSSRRVLMLSGFAGAAAMALAVAAALLGWTDPIWVTPLLLFALLISWQGVRQGRSTYLVDMAPEEGRSSYAALANTLIGGLLLLTGALGGLLAIVGPVAALAGFAVLSLIGGVIALGLREVEADQEDSKA</sequence>
<feature type="transmembrane region" description="Helical" evidence="4">
    <location>
        <begin position="363"/>
        <end position="385"/>
    </location>
</feature>
<keyword evidence="3 4" id="KW-0472">Membrane</keyword>
<feature type="transmembrane region" description="Helical" evidence="4">
    <location>
        <begin position="161"/>
        <end position="185"/>
    </location>
</feature>
<feature type="transmembrane region" description="Helical" evidence="4">
    <location>
        <begin position="95"/>
        <end position="116"/>
    </location>
</feature>
<dbReference type="InterPro" id="IPR052528">
    <property type="entry name" value="Sugar_transport-like"/>
</dbReference>
<feature type="transmembrane region" description="Helical" evidence="4">
    <location>
        <begin position="53"/>
        <end position="74"/>
    </location>
</feature>
<proteinExistence type="predicted"/>